<accession>A0A7J9V1S7</accession>
<feature type="signal peptide" evidence="2">
    <location>
        <begin position="1"/>
        <end position="24"/>
    </location>
</feature>
<feature type="compositionally biased region" description="Basic and acidic residues" evidence="1">
    <location>
        <begin position="826"/>
        <end position="848"/>
    </location>
</feature>
<dbReference type="Gene3D" id="3.40.50.410">
    <property type="entry name" value="von Willebrand factor, type A domain"/>
    <property type="match status" value="1"/>
</dbReference>
<feature type="non-terminal residue" evidence="4">
    <location>
        <position position="1"/>
    </location>
</feature>
<dbReference type="InterPro" id="IPR036465">
    <property type="entry name" value="vWFA_dom_sf"/>
</dbReference>
<dbReference type="PROSITE" id="PS50234">
    <property type="entry name" value="VWFA"/>
    <property type="match status" value="1"/>
</dbReference>
<protein>
    <submittedName>
        <fullName evidence="4">VWA domain-containing protein</fullName>
    </submittedName>
</protein>
<dbReference type="SUPFAM" id="SSF53300">
    <property type="entry name" value="vWA-like"/>
    <property type="match status" value="1"/>
</dbReference>
<feature type="region of interest" description="Disordered" evidence="1">
    <location>
        <begin position="813"/>
        <end position="911"/>
    </location>
</feature>
<name>A0A7J9V1S7_9MICO</name>
<gene>
    <name evidence="4" type="ORF">GB882_14655</name>
</gene>
<dbReference type="Pfam" id="PF13519">
    <property type="entry name" value="VWA_2"/>
    <property type="match status" value="1"/>
</dbReference>
<reference evidence="4 5" key="1">
    <citation type="submission" date="2019-10" db="EMBL/GenBank/DDBJ databases">
        <title>Georgenia wutianyii sp. nov. and Georgenia yuyongxinii sp. nov. isolated from plateau pika (Ochotona curzoniae) in the Qinghai-Tibet plateau of China.</title>
        <authorList>
            <person name="Tian Z."/>
        </authorList>
    </citation>
    <scope>NUCLEOTIDE SEQUENCE [LARGE SCALE GENOMIC DNA]</scope>
    <source>
        <strain evidence="4 5">JCM 15130</strain>
    </source>
</reference>
<dbReference type="EMBL" id="WHPD01003165">
    <property type="protein sequence ID" value="MPV89914.1"/>
    <property type="molecule type" value="Genomic_DNA"/>
</dbReference>
<organism evidence="4 5">
    <name type="scientific">Georgenia ruanii</name>
    <dbReference type="NCBI Taxonomy" id="348442"/>
    <lineage>
        <taxon>Bacteria</taxon>
        <taxon>Bacillati</taxon>
        <taxon>Actinomycetota</taxon>
        <taxon>Actinomycetes</taxon>
        <taxon>Micrococcales</taxon>
        <taxon>Bogoriellaceae</taxon>
        <taxon>Georgenia</taxon>
    </lineage>
</organism>
<keyword evidence="2" id="KW-0732">Signal</keyword>
<feature type="domain" description="VWFA" evidence="3">
    <location>
        <begin position="51"/>
        <end position="271"/>
    </location>
</feature>
<dbReference type="InterPro" id="IPR002035">
    <property type="entry name" value="VWF_A"/>
</dbReference>
<keyword evidence="5" id="KW-1185">Reference proteome</keyword>
<evidence type="ECO:0000259" key="3">
    <source>
        <dbReference type="PROSITE" id="PS50234"/>
    </source>
</evidence>
<feature type="compositionally biased region" description="Low complexity" evidence="1">
    <location>
        <begin position="813"/>
        <end position="825"/>
    </location>
</feature>
<dbReference type="AlphaFoldDB" id="A0A7J9V1S7"/>
<feature type="compositionally biased region" description="Basic and acidic residues" evidence="1">
    <location>
        <begin position="886"/>
        <end position="904"/>
    </location>
</feature>
<feature type="chain" id="PRO_5029714870" evidence="2">
    <location>
        <begin position="25"/>
        <end position="911"/>
    </location>
</feature>
<dbReference type="Proteomes" id="UP000429644">
    <property type="component" value="Unassembled WGS sequence"/>
</dbReference>
<evidence type="ECO:0000313" key="5">
    <source>
        <dbReference type="Proteomes" id="UP000429644"/>
    </source>
</evidence>
<comment type="caution">
    <text evidence="4">The sequence shown here is derived from an EMBL/GenBank/DDBJ whole genome shotgun (WGS) entry which is preliminary data.</text>
</comment>
<proteinExistence type="predicted"/>
<evidence type="ECO:0000256" key="2">
    <source>
        <dbReference type="SAM" id="SignalP"/>
    </source>
</evidence>
<evidence type="ECO:0000256" key="1">
    <source>
        <dbReference type="SAM" id="MobiDB-lite"/>
    </source>
</evidence>
<sequence length="911" mass="91859">VTARRAAGLVLAAALLLLAPPARAQTDALSDVGQRTFAQVAGCAAGADHLLVAIVVDESSSLRQTDPGNRRVGAITTAVNALAGLPGAAAGKLDVEATLATFGSTYTQLVPWGGVEGAHADALTGAARTQLPGRDRADETDYRVALRGAQQSLQQRQAALGGTSCPVLLWFTDGELDVGAGTQAAAAELCDPQGLVDGLRGAHIPVIAVALFTDAGAGAVPPAAREQLRAIAEGTGDGTRCGAQPVPADAAPGAYLRADRPADLRRLFAGVAALLEGGRAAARTTCPGDACPGGALPVPLDRGVAGFRAVLETSAPPRLIAPDAGRHDLGAGSSTVLGAAVLVTTAEGLTTVSVTYPAGPPRSGVWTLETDGPAAVDVYYFWGVALGAAAPDGIVVGQPSRLEVTARFPDGTPVDPAAYQSLHLSLRAGGADVPLGTLAGGTASGEVTLPPGGPAAVPLSALATATSAPSGIALGPAAASATVTAALPPAFPRLDTPRLTFPTLSDTTAATGTLLLTGSDRGPTRACYAPGPLTGPAMAGRVAVTSDQRCLDLPAGAARAWDFHLRTGAPADGRVEGTLPLTLTAADGQATTTVAVPVTAGLVRPVNEPLRWGLTAALVLLALAVPCVIGWAGNAAVGRFAVGPRTRVASVPVVLTPGGPRRADDAPALFTADDFRYLPEPAPRRVTRLDAAGLRFSRTLPLVPFAEPAAWVRSASGKLVASTDPRQPWLDGRRARASFGLGSALYVALEPGAGEVRGRLVCVAEDSAGLGDLVEAGLAEVARSGAVWDEIHRRVTALCPAEPAVVAAGAGRAATGRGAAAAGRDAAGRDAAGRDAAGRDAGGRDADPQYRPLWDDADEPGGADAAPWDDGGQRWDEDSPWGGDAGPHRPDDHHHGHPPARDDDAPPSVFR</sequence>
<evidence type="ECO:0000313" key="4">
    <source>
        <dbReference type="EMBL" id="MPV89914.1"/>
    </source>
</evidence>